<gene>
    <name evidence="1" type="ORF">KDW_38750</name>
</gene>
<protein>
    <submittedName>
        <fullName evidence="1">Uncharacterized protein</fullName>
    </submittedName>
</protein>
<dbReference type="Proteomes" id="UP000326912">
    <property type="component" value="Unassembled WGS sequence"/>
</dbReference>
<dbReference type="SUPFAM" id="SSF101386">
    <property type="entry name" value="all-alpha NTP pyrophosphatases"/>
    <property type="match status" value="1"/>
</dbReference>
<keyword evidence="2" id="KW-1185">Reference proteome</keyword>
<organism evidence="1 2">
    <name type="scientific">Dictyobacter vulcani</name>
    <dbReference type="NCBI Taxonomy" id="2607529"/>
    <lineage>
        <taxon>Bacteria</taxon>
        <taxon>Bacillati</taxon>
        <taxon>Chloroflexota</taxon>
        <taxon>Ktedonobacteria</taxon>
        <taxon>Ktedonobacterales</taxon>
        <taxon>Dictyobacteraceae</taxon>
        <taxon>Dictyobacter</taxon>
    </lineage>
</organism>
<reference evidence="1 2" key="1">
    <citation type="submission" date="2019-10" db="EMBL/GenBank/DDBJ databases">
        <title>Dictyobacter vulcani sp. nov., within the class Ktedonobacteria, isolated from soil of volcanic Mt. Zao.</title>
        <authorList>
            <person name="Zheng Y."/>
            <person name="Wang C.M."/>
            <person name="Sakai Y."/>
            <person name="Abe K."/>
            <person name="Yokota A."/>
            <person name="Yabe S."/>
        </authorList>
    </citation>
    <scope>NUCLEOTIDE SEQUENCE [LARGE SCALE GENOMIC DNA]</scope>
    <source>
        <strain evidence="1 2">W12</strain>
    </source>
</reference>
<evidence type="ECO:0000313" key="1">
    <source>
        <dbReference type="EMBL" id="GER89713.1"/>
    </source>
</evidence>
<name>A0A5J4KQ45_9CHLR</name>
<dbReference type="RefSeq" id="WP_151757569.1">
    <property type="nucleotide sequence ID" value="NZ_BKZW01000002.1"/>
</dbReference>
<proteinExistence type="predicted"/>
<dbReference type="EMBL" id="BKZW01000002">
    <property type="protein sequence ID" value="GER89713.1"/>
    <property type="molecule type" value="Genomic_DNA"/>
</dbReference>
<dbReference type="AlphaFoldDB" id="A0A5J4KQ45"/>
<evidence type="ECO:0000313" key="2">
    <source>
        <dbReference type="Proteomes" id="UP000326912"/>
    </source>
</evidence>
<sequence>MTFEHIWQLVDAFNRRFPDGNTPFQLISRLAEECGELAEQVNMAEIHGIASRFHFAKEIEDVIRATLTIARYYHLNVDLTFEQLYAQATNVQEQMPSSSPFYSISALCEWLGKTTKHVNHAEGMGRKKEKYGELDHVKFAQTLTSLLLTVAVITCFYHLEDDVQCAFEHSYQRMAELGFISPPV</sequence>
<comment type="caution">
    <text evidence="1">The sequence shown here is derived from an EMBL/GenBank/DDBJ whole genome shotgun (WGS) entry which is preliminary data.</text>
</comment>
<dbReference type="Gene3D" id="1.10.287.1080">
    <property type="entry name" value="MazG-like"/>
    <property type="match status" value="1"/>
</dbReference>
<accession>A0A5J4KQ45</accession>